<evidence type="ECO:0000313" key="6">
    <source>
        <dbReference type="Proteomes" id="UP000246171"/>
    </source>
</evidence>
<evidence type="ECO:0000256" key="1">
    <source>
        <dbReference type="ARBA" id="ARBA00004123"/>
    </source>
</evidence>
<protein>
    <submittedName>
        <fullName evidence="5">Pre-mRNA splicing factor</fullName>
    </submittedName>
</protein>
<dbReference type="GeneID" id="37056822"/>
<feature type="compositionally biased region" description="Polar residues" evidence="3">
    <location>
        <begin position="587"/>
        <end position="602"/>
    </location>
</feature>
<dbReference type="GO" id="GO:0003824">
    <property type="term" value="F:catalytic activity"/>
    <property type="evidence" value="ECO:0007669"/>
    <property type="project" value="InterPro"/>
</dbReference>
<dbReference type="InterPro" id="IPR045138">
    <property type="entry name" value="MeCP2/MBD4"/>
</dbReference>
<name>A0A317V0D9_ASPEC</name>
<feature type="region of interest" description="Disordered" evidence="3">
    <location>
        <begin position="183"/>
        <end position="271"/>
    </location>
</feature>
<dbReference type="Pfam" id="PF00730">
    <property type="entry name" value="HhH-GPD"/>
    <property type="match status" value="1"/>
</dbReference>
<feature type="compositionally biased region" description="Polar residues" evidence="3">
    <location>
        <begin position="210"/>
        <end position="221"/>
    </location>
</feature>
<feature type="compositionally biased region" description="Basic and acidic residues" evidence="3">
    <location>
        <begin position="369"/>
        <end position="385"/>
    </location>
</feature>
<dbReference type="InterPro" id="IPR011257">
    <property type="entry name" value="DNA_glycosylase"/>
</dbReference>
<keyword evidence="6" id="KW-1185">Reference proteome</keyword>
<feature type="region of interest" description="Disordered" evidence="3">
    <location>
        <begin position="467"/>
        <end position="635"/>
    </location>
</feature>
<evidence type="ECO:0000313" key="5">
    <source>
        <dbReference type="EMBL" id="PWY67784.1"/>
    </source>
</evidence>
<dbReference type="PANTHER" id="PTHR15074">
    <property type="entry name" value="METHYL-CPG-BINDING PROTEIN"/>
    <property type="match status" value="1"/>
</dbReference>
<dbReference type="VEuPathDB" id="FungiDB:BO83DRAFT_419101"/>
<dbReference type="EMBL" id="MSFU01000021">
    <property type="protein sequence ID" value="PWY67784.1"/>
    <property type="molecule type" value="Genomic_DNA"/>
</dbReference>
<gene>
    <name evidence="5" type="ORF">BO83DRAFT_419101</name>
</gene>
<reference evidence="5" key="1">
    <citation type="submission" date="2016-12" db="EMBL/GenBank/DDBJ databases">
        <title>The genomes of Aspergillus section Nigri reveals drivers in fungal speciation.</title>
        <authorList>
            <consortium name="DOE Joint Genome Institute"/>
            <person name="Vesth T.C."/>
            <person name="Nybo J."/>
            <person name="Theobald S."/>
            <person name="Brandl J."/>
            <person name="Frisvad J.C."/>
            <person name="Nielsen K.F."/>
            <person name="Lyhne E.K."/>
            <person name="Kogle M.E."/>
            <person name="Kuo A."/>
            <person name="Riley R."/>
            <person name="Clum A."/>
            <person name="Nolan M."/>
            <person name="Lipzen A."/>
            <person name="Salamov A."/>
            <person name="Henrissat B."/>
            <person name="Wiebenga A."/>
            <person name="De vries R.P."/>
            <person name="Grigoriev I.V."/>
            <person name="Mortensen U.H."/>
            <person name="Andersen M.R."/>
            <person name="Baker S.E."/>
        </authorList>
    </citation>
    <scope>NUCLEOTIDE SEQUENCE</scope>
    <source>
        <strain evidence="5">CBS 122712</strain>
    </source>
</reference>
<comment type="subcellular location">
    <subcellularLocation>
        <location evidence="1">Nucleus</location>
    </subcellularLocation>
</comment>
<feature type="compositionally biased region" description="Basic residues" evidence="3">
    <location>
        <begin position="613"/>
        <end position="631"/>
    </location>
</feature>
<evidence type="ECO:0000256" key="2">
    <source>
        <dbReference type="ARBA" id="ARBA00023242"/>
    </source>
</evidence>
<feature type="compositionally biased region" description="Basic and acidic residues" evidence="3">
    <location>
        <begin position="507"/>
        <end position="522"/>
    </location>
</feature>
<organism evidence="5 6">
    <name type="scientific">Aspergillus eucalypticola (strain CBS 122712 / IBT 29274)</name>
    <dbReference type="NCBI Taxonomy" id="1448314"/>
    <lineage>
        <taxon>Eukaryota</taxon>
        <taxon>Fungi</taxon>
        <taxon>Dikarya</taxon>
        <taxon>Ascomycota</taxon>
        <taxon>Pezizomycotina</taxon>
        <taxon>Eurotiomycetes</taxon>
        <taxon>Eurotiomycetidae</taxon>
        <taxon>Eurotiales</taxon>
        <taxon>Aspergillaceae</taxon>
        <taxon>Aspergillus</taxon>
        <taxon>Aspergillus subgen. Circumdati</taxon>
    </lineage>
</organism>
<feature type="domain" description="HhH-GPD" evidence="4">
    <location>
        <begin position="822"/>
        <end position="906"/>
    </location>
</feature>
<dbReference type="RefSeq" id="XP_025385722.1">
    <property type="nucleotide sequence ID" value="XM_025534860.1"/>
</dbReference>
<dbReference type="AlphaFoldDB" id="A0A317V0D9"/>
<evidence type="ECO:0000259" key="4">
    <source>
        <dbReference type="Pfam" id="PF00730"/>
    </source>
</evidence>
<dbReference type="PANTHER" id="PTHR15074:SF0">
    <property type="entry name" value="METHYL-CPG-BINDING DOMAIN PROTEIN 4-LIKE PROTEIN"/>
    <property type="match status" value="1"/>
</dbReference>
<evidence type="ECO:0000256" key="3">
    <source>
        <dbReference type="SAM" id="MobiDB-lite"/>
    </source>
</evidence>
<sequence>MSEAACHPLSLLESIGLMRVCNRCKDLTWKGRDTSDGGRDLSEVARALPGFRVGARQQNEEFARFWIWRIGVTPVSGSPADRWRESLLTLLSRIPDHAPLHLQSIPTHRCTLVIHTQSASTKRSLADRPSIIYNAAMAGGKGVSTFPLVRISPPHINVDLHNSFDEVTQRTVDQILSDEASFENSFDDYSGSDGINGEDDMTRSGGHRTSAITAATQSANVDSPYFPSKKRSKTQKAAQRHISRMNSNDEENDTESSTSEVGPNGHTIVDDGETLDDAFEEDIVFASVDLDKRMELLTFISSHPFMKKGEYPVLRSARRKFVRELRRKSRSLGMEEADLGKLVAYVKKIYLELYGNGQMSLDGIGFGEEIKDEQTSPPKSFDKDNKRKRGASNDQGTTSKQEEKKTTSKKRKSLEPITNGHRKKCETDGPDANISIAKPSASHSKVSRERTTDAAKGMPAIIIDLCPGGNESPEPVTTQNVPVKSPIAGQAADRHNDGNHRLPSPPHSEEGYKQSSVEKKTTQTEGANTETLPSQQTFIKRSMTLHFSSKSPGQHVIRDSEDEEEEGEEDKKPGLSQPVSAEDELPSATQTQQPGCLQSDITQHPDRVLSKKEKNRRKRDNRKQRKKKHFRASLTNTEHVALLTRADDVQQGHTNDSQSSITSDEVRSKYFIAPLQLKKGNVHCEERRSTHSENVLGRVPEETRILLSKLNLSSDFLSTDSDLSDVPSGFDDIPFDYSLDVSPIEVQRAPEAVEPSTPTKATSIGAASVLPRTPRLRPQKISPYFPKPLVDPDSCLPFPPIDAPSFGLVQEQLAHDPFRLLIATIFLNRTRGGVALPVLFKVFDRFPTVEAMASTDPSTLASMIHCLGFQNQRAKKCVTLAQTWLAFPPTKGKRYRKLHYPCKGDGRDIGADEIIADDDARVGWEIAHLPGVGPYSLDSWRIFCRDELRGLASDWRGQGASKTSFIPEWKSVLPQDKELRAYLTWMWLKEGWVWDRHTGERTPASERVMRAARRGGVAHEEDGNWVLEMSPVKKASNGLTVWS</sequence>
<dbReference type="FunFam" id="1.10.340.30:FF:000020">
    <property type="entry name" value="Pre-mRNA splicing factor, putative"/>
    <property type="match status" value="1"/>
</dbReference>
<feature type="compositionally biased region" description="Basic residues" evidence="3">
    <location>
        <begin position="228"/>
        <end position="243"/>
    </location>
</feature>
<dbReference type="OrthoDB" id="10265068at2759"/>
<dbReference type="GO" id="GO:0003677">
    <property type="term" value="F:DNA binding"/>
    <property type="evidence" value="ECO:0007669"/>
    <property type="project" value="InterPro"/>
</dbReference>
<proteinExistence type="predicted"/>
<dbReference type="InterPro" id="IPR003265">
    <property type="entry name" value="HhH-GPD_domain"/>
</dbReference>
<feature type="region of interest" description="Disordered" evidence="3">
    <location>
        <begin position="369"/>
        <end position="455"/>
    </location>
</feature>
<dbReference type="Proteomes" id="UP000246171">
    <property type="component" value="Unassembled WGS sequence"/>
</dbReference>
<accession>A0A317V0D9</accession>
<feature type="compositionally biased region" description="Polar residues" evidence="3">
    <location>
        <begin position="523"/>
        <end position="552"/>
    </location>
</feature>
<keyword evidence="2" id="KW-0539">Nucleus</keyword>
<dbReference type="GO" id="GO:0005634">
    <property type="term" value="C:nucleus"/>
    <property type="evidence" value="ECO:0007669"/>
    <property type="project" value="UniProtKB-SubCell"/>
</dbReference>
<comment type="caution">
    <text evidence="5">The sequence shown here is derived from an EMBL/GenBank/DDBJ whole genome shotgun (WGS) entry which is preliminary data.</text>
</comment>
<dbReference type="Gene3D" id="1.10.340.30">
    <property type="entry name" value="Hypothetical protein, domain 2"/>
    <property type="match status" value="1"/>
</dbReference>
<dbReference type="SUPFAM" id="SSF48150">
    <property type="entry name" value="DNA-glycosylase"/>
    <property type="match status" value="1"/>
</dbReference>
<dbReference type="GO" id="GO:0006285">
    <property type="term" value="P:base-excision repair, AP site formation"/>
    <property type="evidence" value="ECO:0007669"/>
    <property type="project" value="UniProtKB-ARBA"/>
</dbReference>
<feature type="compositionally biased region" description="Basic and acidic residues" evidence="3">
    <location>
        <begin position="603"/>
        <end position="612"/>
    </location>
</feature>